<accession>A0A918Y151</accession>
<gene>
    <name evidence="3" type="ORF">GCM10010508_16540</name>
</gene>
<dbReference type="EMBL" id="BMVF01000004">
    <property type="protein sequence ID" value="GHD86897.1"/>
    <property type="molecule type" value="Genomic_DNA"/>
</dbReference>
<evidence type="ECO:0000313" key="3">
    <source>
        <dbReference type="EMBL" id="GHD86897.1"/>
    </source>
</evidence>
<evidence type="ECO:0000256" key="1">
    <source>
        <dbReference type="SAM" id="MobiDB-lite"/>
    </source>
</evidence>
<reference evidence="3" key="1">
    <citation type="journal article" date="2014" name="Int. J. Syst. Evol. Microbiol.">
        <title>Complete genome sequence of Corynebacterium casei LMG S-19264T (=DSM 44701T), isolated from a smear-ripened cheese.</title>
        <authorList>
            <consortium name="US DOE Joint Genome Institute (JGI-PGF)"/>
            <person name="Walter F."/>
            <person name="Albersmeier A."/>
            <person name="Kalinowski J."/>
            <person name="Ruckert C."/>
        </authorList>
    </citation>
    <scope>NUCLEOTIDE SEQUENCE</scope>
    <source>
        <strain evidence="3">JCM 4654</strain>
    </source>
</reference>
<name>A0A918Y151_9ACTN</name>
<dbReference type="PROSITE" id="PS50206">
    <property type="entry name" value="RHODANESE_3"/>
    <property type="match status" value="1"/>
</dbReference>
<protein>
    <recommendedName>
        <fullName evidence="2">Rhodanese domain-containing protein</fullName>
    </recommendedName>
</protein>
<feature type="region of interest" description="Disordered" evidence="1">
    <location>
        <begin position="53"/>
        <end position="72"/>
    </location>
</feature>
<evidence type="ECO:0000313" key="4">
    <source>
        <dbReference type="Proteomes" id="UP000608955"/>
    </source>
</evidence>
<feature type="domain" description="Rhodanese" evidence="2">
    <location>
        <begin position="26"/>
        <end position="69"/>
    </location>
</feature>
<keyword evidence="4" id="KW-1185">Reference proteome</keyword>
<dbReference type="AlphaFoldDB" id="A0A918Y151"/>
<comment type="caution">
    <text evidence="3">The sequence shown here is derived from an EMBL/GenBank/DDBJ whole genome shotgun (WGS) entry which is preliminary data.</text>
</comment>
<proteinExistence type="predicted"/>
<dbReference type="RefSeq" id="WP_190177085.1">
    <property type="nucleotide sequence ID" value="NZ_BMVF01000004.1"/>
</dbReference>
<evidence type="ECO:0000259" key="2">
    <source>
        <dbReference type="PROSITE" id="PS50206"/>
    </source>
</evidence>
<reference evidence="3" key="2">
    <citation type="submission" date="2020-09" db="EMBL/GenBank/DDBJ databases">
        <authorList>
            <person name="Sun Q."/>
            <person name="Ohkuma M."/>
        </authorList>
    </citation>
    <scope>NUCLEOTIDE SEQUENCE</scope>
    <source>
        <strain evidence="3">JCM 4654</strain>
    </source>
</reference>
<dbReference type="Proteomes" id="UP000608955">
    <property type="component" value="Unassembled WGS sequence"/>
</dbReference>
<dbReference type="SUPFAM" id="SSF52821">
    <property type="entry name" value="Rhodanese/Cell cycle control phosphatase"/>
    <property type="match status" value="1"/>
</dbReference>
<dbReference type="InterPro" id="IPR036873">
    <property type="entry name" value="Rhodanese-like_dom_sf"/>
</dbReference>
<organism evidence="3 4">
    <name type="scientific">Streptomyces naganishii JCM 4654</name>
    <dbReference type="NCBI Taxonomy" id="1306179"/>
    <lineage>
        <taxon>Bacteria</taxon>
        <taxon>Bacillati</taxon>
        <taxon>Actinomycetota</taxon>
        <taxon>Actinomycetes</taxon>
        <taxon>Kitasatosporales</taxon>
        <taxon>Streptomycetaceae</taxon>
        <taxon>Streptomyces</taxon>
    </lineage>
</organism>
<dbReference type="InterPro" id="IPR001763">
    <property type="entry name" value="Rhodanese-like_dom"/>
</dbReference>
<sequence>MGIADDHPIPLADAGLGNRASLSGAVVHRGHGGRAMTAADLLQHVGHQDLAVLQGGPANRAEAAGRALQEGE</sequence>